<keyword evidence="2" id="KW-1185">Reference proteome</keyword>
<dbReference type="Proteomes" id="UP000789752">
    <property type="component" value="Unassembled WGS sequence"/>
</dbReference>
<accession>A0ABM8U338</accession>
<protein>
    <submittedName>
        <fullName evidence="1">Uncharacterized protein</fullName>
    </submittedName>
</protein>
<organism evidence="1 2">
    <name type="scientific">Paraburkholderia gardini</name>
    <dbReference type="NCBI Taxonomy" id="2823469"/>
    <lineage>
        <taxon>Bacteria</taxon>
        <taxon>Pseudomonadati</taxon>
        <taxon>Pseudomonadota</taxon>
        <taxon>Betaproteobacteria</taxon>
        <taxon>Burkholderiales</taxon>
        <taxon>Burkholderiaceae</taxon>
        <taxon>Paraburkholderia</taxon>
    </lineage>
</organism>
<dbReference type="RefSeq" id="WP_228977884.1">
    <property type="nucleotide sequence ID" value="NZ_CAJQYY010000011.1"/>
</dbReference>
<reference evidence="1 2" key="1">
    <citation type="submission" date="2021-04" db="EMBL/GenBank/DDBJ databases">
        <authorList>
            <person name="Vanwijnsberghe S."/>
        </authorList>
    </citation>
    <scope>NUCLEOTIDE SEQUENCE [LARGE SCALE GENOMIC DNA]</scope>
    <source>
        <strain evidence="1 2">LMG 32171</strain>
    </source>
</reference>
<comment type="caution">
    <text evidence="1">The sequence shown here is derived from an EMBL/GenBank/DDBJ whole genome shotgun (WGS) entry which is preliminary data.</text>
</comment>
<dbReference type="EMBL" id="CAJQYY010000011">
    <property type="protein sequence ID" value="CAG4896815.1"/>
    <property type="molecule type" value="Genomic_DNA"/>
</dbReference>
<sequence length="59" mass="6198">MLIRRVVTGRDNAGNSVFLSDGPTPATVVFKSIPDHTLAHVWTTSPSPTLGAQPVDPTA</sequence>
<name>A0ABM8U338_9BURK</name>
<proteinExistence type="predicted"/>
<evidence type="ECO:0000313" key="2">
    <source>
        <dbReference type="Proteomes" id="UP000789752"/>
    </source>
</evidence>
<gene>
    <name evidence="1" type="ORF">R54767_02166</name>
</gene>
<evidence type="ECO:0000313" key="1">
    <source>
        <dbReference type="EMBL" id="CAG4896815.1"/>
    </source>
</evidence>